<evidence type="ECO:0000313" key="2">
    <source>
        <dbReference type="Proteomes" id="UP000325315"/>
    </source>
</evidence>
<dbReference type="InterPro" id="IPR036691">
    <property type="entry name" value="Endo/exonu/phosph_ase_sf"/>
</dbReference>
<dbReference type="SUPFAM" id="SSF56219">
    <property type="entry name" value="DNase I-like"/>
    <property type="match status" value="1"/>
</dbReference>
<organism evidence="1 2">
    <name type="scientific">Gossypium australe</name>
    <dbReference type="NCBI Taxonomy" id="47621"/>
    <lineage>
        <taxon>Eukaryota</taxon>
        <taxon>Viridiplantae</taxon>
        <taxon>Streptophyta</taxon>
        <taxon>Embryophyta</taxon>
        <taxon>Tracheophyta</taxon>
        <taxon>Spermatophyta</taxon>
        <taxon>Magnoliopsida</taxon>
        <taxon>eudicotyledons</taxon>
        <taxon>Gunneridae</taxon>
        <taxon>Pentapetalae</taxon>
        <taxon>rosids</taxon>
        <taxon>malvids</taxon>
        <taxon>Malvales</taxon>
        <taxon>Malvaceae</taxon>
        <taxon>Malvoideae</taxon>
        <taxon>Gossypium</taxon>
    </lineage>
</organism>
<gene>
    <name evidence="1" type="ORF">EPI10_013564</name>
</gene>
<protein>
    <submittedName>
        <fullName evidence="1">Endonuclease/exonuclease/phosphatase family protein</fullName>
    </submittedName>
</protein>
<evidence type="ECO:0000313" key="1">
    <source>
        <dbReference type="EMBL" id="KAA3459032.1"/>
    </source>
</evidence>
<keyword evidence="1" id="KW-0540">Nuclease</keyword>
<keyword evidence="2" id="KW-1185">Reference proteome</keyword>
<comment type="caution">
    <text evidence="1">The sequence shown here is derived from an EMBL/GenBank/DDBJ whole genome shotgun (WGS) entry which is preliminary data.</text>
</comment>
<dbReference type="GO" id="GO:0004527">
    <property type="term" value="F:exonuclease activity"/>
    <property type="evidence" value="ECO:0007669"/>
    <property type="project" value="UniProtKB-KW"/>
</dbReference>
<proteinExistence type="predicted"/>
<dbReference type="Proteomes" id="UP000325315">
    <property type="component" value="Unassembled WGS sequence"/>
</dbReference>
<dbReference type="OrthoDB" id="1750221at2759"/>
<accession>A0A5B6USJ4</accession>
<keyword evidence="1" id="KW-0269">Exonuclease</keyword>
<dbReference type="AlphaFoldDB" id="A0A5B6USJ4"/>
<keyword evidence="1" id="KW-0255">Endonuclease</keyword>
<dbReference type="EMBL" id="SMMG02000010">
    <property type="protein sequence ID" value="KAA3459032.1"/>
    <property type="molecule type" value="Genomic_DNA"/>
</dbReference>
<reference evidence="2" key="1">
    <citation type="journal article" date="2019" name="Plant Biotechnol. J.">
        <title>Genome sequencing of the Australian wild diploid species Gossypium australe highlights disease resistance and delayed gland morphogenesis.</title>
        <authorList>
            <person name="Cai Y."/>
            <person name="Cai X."/>
            <person name="Wang Q."/>
            <person name="Wang P."/>
            <person name="Zhang Y."/>
            <person name="Cai C."/>
            <person name="Xu Y."/>
            <person name="Wang K."/>
            <person name="Zhou Z."/>
            <person name="Wang C."/>
            <person name="Geng S."/>
            <person name="Li B."/>
            <person name="Dong Q."/>
            <person name="Hou Y."/>
            <person name="Wang H."/>
            <person name="Ai P."/>
            <person name="Liu Z."/>
            <person name="Yi F."/>
            <person name="Sun M."/>
            <person name="An G."/>
            <person name="Cheng J."/>
            <person name="Zhang Y."/>
            <person name="Shi Q."/>
            <person name="Xie Y."/>
            <person name="Shi X."/>
            <person name="Chang Y."/>
            <person name="Huang F."/>
            <person name="Chen Y."/>
            <person name="Hong S."/>
            <person name="Mi L."/>
            <person name="Sun Q."/>
            <person name="Zhang L."/>
            <person name="Zhou B."/>
            <person name="Peng R."/>
            <person name="Zhang X."/>
            <person name="Liu F."/>
        </authorList>
    </citation>
    <scope>NUCLEOTIDE SEQUENCE [LARGE SCALE GENOMIC DNA]</scope>
    <source>
        <strain evidence="2">cv. PA1801</strain>
    </source>
</reference>
<dbReference type="GO" id="GO:0004519">
    <property type="term" value="F:endonuclease activity"/>
    <property type="evidence" value="ECO:0007669"/>
    <property type="project" value="UniProtKB-KW"/>
</dbReference>
<sequence length="242" mass="27373">MICIAWNGRGLGNPRGVLTLRELVHFNKPNRLGRSGEFALFWNSTFNISIFGLTGFHGFPESSRKRGSWAFLRHLASLSSLPWMCFGDFNNLLSINDKKGGAVYLTVWLDGFRDCVSDCNLLEGRGTSSFVMERLNRAFVNDAWVQRYPFHKLYSLVCPISYHSPIKFVVKARFQPQEFGASSLRSLGLVKQMLGLWCRMGLFLPTTLQFDAFSDFDSRGTDSDNNALLSPFTTEEFKPGIV</sequence>
<keyword evidence="1" id="KW-0378">Hydrolase</keyword>
<dbReference type="Gene3D" id="3.60.10.10">
    <property type="entry name" value="Endonuclease/exonuclease/phosphatase"/>
    <property type="match status" value="1"/>
</dbReference>
<name>A0A5B6USJ4_9ROSI</name>